<comment type="caution">
    <text evidence="1">The sequence shown here is derived from an EMBL/GenBank/DDBJ whole genome shotgun (WGS) entry which is preliminary data.</text>
</comment>
<gene>
    <name evidence="1" type="ORF">RINTHH_10190</name>
</gene>
<accession>M1WS02</accession>
<protein>
    <submittedName>
        <fullName evidence="1">Uncharacterized protein</fullName>
    </submittedName>
</protein>
<dbReference type="EMBL" id="CAIY01000038">
    <property type="protein sequence ID" value="CCH67174.1"/>
    <property type="molecule type" value="Genomic_DNA"/>
</dbReference>
<reference evidence="1 2" key="1">
    <citation type="submission" date="2012-05" db="EMBL/GenBank/DDBJ databases">
        <authorList>
            <person name="Hilton J."/>
        </authorList>
    </citation>
    <scope>NUCLEOTIDE SEQUENCE [LARGE SCALE GENOMIC DNA]</scope>
    <source>
        <strain evidence="1 2">HH01</strain>
    </source>
</reference>
<dbReference type="AlphaFoldDB" id="M1WS02"/>
<evidence type="ECO:0000313" key="2">
    <source>
        <dbReference type="Proteomes" id="UP000053051"/>
    </source>
</evidence>
<evidence type="ECO:0000313" key="1">
    <source>
        <dbReference type="EMBL" id="CCH67174.1"/>
    </source>
</evidence>
<sequence length="38" mass="4410">MLLVWFVFGIEALIAFIPLLRKVPHVGFTLMFTKSFIL</sequence>
<name>M1WS02_9NOST</name>
<keyword evidence="2" id="KW-1185">Reference proteome</keyword>
<proteinExistence type="predicted"/>
<reference evidence="2" key="2">
    <citation type="submission" date="2016-01" db="EMBL/GenBank/DDBJ databases">
        <title>Diatom-associated endosymboitic cyanobacterium lacks core nitrogen metabolism enzymes.</title>
        <authorList>
            <person name="Hilton J.A."/>
            <person name="Foster R.A."/>
            <person name="Tripp H.J."/>
            <person name="Carter B.J."/>
            <person name="Zehr J.P."/>
            <person name="Villareal T.A."/>
        </authorList>
    </citation>
    <scope>NUCLEOTIDE SEQUENCE [LARGE SCALE GENOMIC DNA]</scope>
    <source>
        <strain evidence="2">HH01</strain>
    </source>
</reference>
<dbReference type="Proteomes" id="UP000053051">
    <property type="component" value="Unassembled WGS sequence"/>
</dbReference>
<organism evidence="1 2">
    <name type="scientific">Richelia intracellularis HH01</name>
    <dbReference type="NCBI Taxonomy" id="1165094"/>
    <lineage>
        <taxon>Bacteria</taxon>
        <taxon>Bacillati</taxon>
        <taxon>Cyanobacteriota</taxon>
        <taxon>Cyanophyceae</taxon>
        <taxon>Nostocales</taxon>
        <taxon>Nostocaceae</taxon>
        <taxon>Richelia</taxon>
    </lineage>
</organism>